<dbReference type="SUPFAM" id="SSF46785">
    <property type="entry name" value="Winged helix' DNA-binding domain"/>
    <property type="match status" value="1"/>
</dbReference>
<gene>
    <name evidence="5" type="ORF">PV517_35005</name>
</gene>
<dbReference type="InterPro" id="IPR000524">
    <property type="entry name" value="Tscrpt_reg_HTH_GntR"/>
</dbReference>
<sequence length="259" mass="29628">MTSRPREQRRWSAQEIAEDLRSRIQAGEFSEGSQLPATRKLVEEYYTSPETLRQAVLKLKSWGLVTSRQGKGVFVRVIDPIEWHVHSFERGERRDDPARGVDDWKASIEELGRVPSQDTPVVTVERAPEDIAKWLELEPGSFAVARRRLRRVDGVPFQLADSWFPTEVAMDSPLMEERDVTMAGGILKNIGHPQVRRRHIVRSWLPTDEEIKRLDLDPDATHPVTRHTLVGYGADGKPVRCMVTIAPGDRNVLIYDFEE</sequence>
<evidence type="ECO:0000256" key="3">
    <source>
        <dbReference type="ARBA" id="ARBA00023163"/>
    </source>
</evidence>
<dbReference type="Pfam" id="PF00392">
    <property type="entry name" value="GntR"/>
    <property type="match status" value="1"/>
</dbReference>
<organism evidence="5 6">
    <name type="scientific">Streptomyces griseiscabiei</name>
    <dbReference type="NCBI Taxonomy" id="2993540"/>
    <lineage>
        <taxon>Bacteria</taxon>
        <taxon>Bacillati</taxon>
        <taxon>Actinomycetota</taxon>
        <taxon>Actinomycetes</taxon>
        <taxon>Kitasatosporales</taxon>
        <taxon>Streptomycetaceae</taxon>
        <taxon>Streptomyces</taxon>
    </lineage>
</organism>
<dbReference type="Proteomes" id="UP001271723">
    <property type="component" value="Unassembled WGS sequence"/>
</dbReference>
<dbReference type="PANTHER" id="PTHR44846">
    <property type="entry name" value="MANNOSYL-D-GLYCERATE TRANSPORT/METABOLISM SYSTEM REPRESSOR MNGR-RELATED"/>
    <property type="match status" value="1"/>
</dbReference>
<dbReference type="InterPro" id="IPR050679">
    <property type="entry name" value="Bact_HTH_transcr_reg"/>
</dbReference>
<feature type="domain" description="HTH gntR-type" evidence="4">
    <location>
        <begin position="10"/>
        <end position="78"/>
    </location>
</feature>
<dbReference type="PANTHER" id="PTHR44846:SF17">
    <property type="entry name" value="GNTR-FAMILY TRANSCRIPTIONAL REGULATOR"/>
    <property type="match status" value="1"/>
</dbReference>
<dbReference type="SMART" id="SM00345">
    <property type="entry name" value="HTH_GNTR"/>
    <property type="match status" value="1"/>
</dbReference>
<evidence type="ECO:0000313" key="6">
    <source>
        <dbReference type="Proteomes" id="UP001271723"/>
    </source>
</evidence>
<dbReference type="CDD" id="cd07377">
    <property type="entry name" value="WHTH_GntR"/>
    <property type="match status" value="1"/>
</dbReference>
<keyword evidence="2" id="KW-0238">DNA-binding</keyword>
<evidence type="ECO:0000313" key="5">
    <source>
        <dbReference type="EMBL" id="MDX2913866.1"/>
    </source>
</evidence>
<comment type="caution">
    <text evidence="5">The sequence shown here is derived from an EMBL/GenBank/DDBJ whole genome shotgun (WGS) entry which is preliminary data.</text>
</comment>
<reference evidence="5 6" key="1">
    <citation type="journal article" date="2023" name="Microb. Genom.">
        <title>Mesoterricola silvestris gen. nov., sp. nov., Mesoterricola sediminis sp. nov., Geothrix oryzae sp. nov., Geothrix edaphica sp. nov., Geothrix rubra sp. nov., and Geothrix limicola sp. nov., six novel members of Acidobacteriota isolated from soils.</title>
        <authorList>
            <person name="Weisberg A.J."/>
            <person name="Pearce E."/>
            <person name="Kramer C.G."/>
            <person name="Chang J.H."/>
            <person name="Clarke C.R."/>
        </authorList>
    </citation>
    <scope>NUCLEOTIDE SEQUENCE [LARGE SCALE GENOMIC DNA]</scope>
    <source>
        <strain evidence="5 6">NRRL_B-2795</strain>
    </source>
</reference>
<dbReference type="Pfam" id="PF07702">
    <property type="entry name" value="UTRA"/>
    <property type="match status" value="1"/>
</dbReference>
<dbReference type="RefSeq" id="WP_086755690.1">
    <property type="nucleotide sequence ID" value="NZ_JAGJBZ010000005.1"/>
</dbReference>
<dbReference type="InterPro" id="IPR028978">
    <property type="entry name" value="Chorismate_lyase_/UTRA_dom_sf"/>
</dbReference>
<dbReference type="PROSITE" id="PS50949">
    <property type="entry name" value="HTH_GNTR"/>
    <property type="match status" value="1"/>
</dbReference>
<keyword evidence="6" id="KW-1185">Reference proteome</keyword>
<dbReference type="SUPFAM" id="SSF64288">
    <property type="entry name" value="Chorismate lyase-like"/>
    <property type="match status" value="1"/>
</dbReference>
<dbReference type="Gene3D" id="1.10.10.10">
    <property type="entry name" value="Winged helix-like DNA-binding domain superfamily/Winged helix DNA-binding domain"/>
    <property type="match status" value="1"/>
</dbReference>
<keyword evidence="1" id="KW-0805">Transcription regulation</keyword>
<evidence type="ECO:0000259" key="4">
    <source>
        <dbReference type="PROSITE" id="PS50949"/>
    </source>
</evidence>
<evidence type="ECO:0000256" key="1">
    <source>
        <dbReference type="ARBA" id="ARBA00023015"/>
    </source>
</evidence>
<dbReference type="InterPro" id="IPR036388">
    <property type="entry name" value="WH-like_DNA-bd_sf"/>
</dbReference>
<dbReference type="Gene3D" id="3.40.1410.10">
    <property type="entry name" value="Chorismate lyase-like"/>
    <property type="match status" value="1"/>
</dbReference>
<proteinExistence type="predicted"/>
<dbReference type="EMBL" id="JARAVY010000017">
    <property type="protein sequence ID" value="MDX2913866.1"/>
    <property type="molecule type" value="Genomic_DNA"/>
</dbReference>
<protein>
    <submittedName>
        <fullName evidence="5">GntR family transcriptional regulator</fullName>
    </submittedName>
</protein>
<dbReference type="InterPro" id="IPR011663">
    <property type="entry name" value="UTRA"/>
</dbReference>
<dbReference type="SMART" id="SM00866">
    <property type="entry name" value="UTRA"/>
    <property type="match status" value="1"/>
</dbReference>
<evidence type="ECO:0000256" key="2">
    <source>
        <dbReference type="ARBA" id="ARBA00023125"/>
    </source>
</evidence>
<keyword evidence="3" id="KW-0804">Transcription</keyword>
<dbReference type="InterPro" id="IPR036390">
    <property type="entry name" value="WH_DNA-bd_sf"/>
</dbReference>
<name>A0ABU4LDM0_9ACTN</name>
<accession>A0ABU4LDM0</accession>